<dbReference type="PANTHER" id="PTHR21310:SF55">
    <property type="entry name" value="AMINOGLYCOSIDE PHOSPHOTRANSFERASE DOMAIN-CONTAINING PROTEIN"/>
    <property type="match status" value="1"/>
</dbReference>
<protein>
    <submittedName>
        <fullName evidence="2">Kinase-like protein</fullName>
    </submittedName>
</protein>
<keyword evidence="2" id="KW-0418">Kinase</keyword>
<dbReference type="CDD" id="cd05120">
    <property type="entry name" value="APH_ChoK_like"/>
    <property type="match status" value="1"/>
</dbReference>
<dbReference type="InterPro" id="IPR011009">
    <property type="entry name" value="Kinase-like_dom_sf"/>
</dbReference>
<comment type="caution">
    <text evidence="2">The sequence shown here is derived from an EMBL/GenBank/DDBJ whole genome shotgun (WGS) entry which is preliminary data.</text>
</comment>
<dbReference type="OrthoDB" id="8300194at2759"/>
<keyword evidence="2" id="KW-0808">Transferase</keyword>
<evidence type="ECO:0000259" key="1">
    <source>
        <dbReference type="Pfam" id="PF01636"/>
    </source>
</evidence>
<dbReference type="AlphaFoldDB" id="A0A9P4GUT1"/>
<reference evidence="2" key="1">
    <citation type="submission" date="2020-01" db="EMBL/GenBank/DDBJ databases">
        <authorList>
            <consortium name="DOE Joint Genome Institute"/>
            <person name="Haridas S."/>
            <person name="Albert R."/>
            <person name="Binder M."/>
            <person name="Bloem J."/>
            <person name="Labutti K."/>
            <person name="Salamov A."/>
            <person name="Andreopoulos B."/>
            <person name="Baker S.E."/>
            <person name="Barry K."/>
            <person name="Bills G."/>
            <person name="Bluhm B.H."/>
            <person name="Cannon C."/>
            <person name="Castanera R."/>
            <person name="Culley D.E."/>
            <person name="Daum C."/>
            <person name="Ezra D."/>
            <person name="Gonzalez J.B."/>
            <person name="Henrissat B."/>
            <person name="Kuo A."/>
            <person name="Liang C."/>
            <person name="Lipzen A."/>
            <person name="Lutzoni F."/>
            <person name="Magnuson J."/>
            <person name="Mondo S."/>
            <person name="Nolan M."/>
            <person name="Ohm R."/>
            <person name="Pangilinan J."/>
            <person name="Park H.-J."/>
            <person name="Ramirez L."/>
            <person name="Alfaro M."/>
            <person name="Sun H."/>
            <person name="Tritt A."/>
            <person name="Yoshinaga Y."/>
            <person name="Zwiers L.-H."/>
            <person name="Turgeon B.G."/>
            <person name="Goodwin S.B."/>
            <person name="Spatafora J.W."/>
            <person name="Crous P.W."/>
            <person name="Grigoriev I.V."/>
        </authorList>
    </citation>
    <scope>NUCLEOTIDE SEQUENCE</scope>
    <source>
        <strain evidence="2">CBS 394.84</strain>
    </source>
</reference>
<name>A0A9P4GUT1_9PLEO</name>
<feature type="domain" description="Aminoglycoside phosphotransferase" evidence="1">
    <location>
        <begin position="61"/>
        <end position="256"/>
    </location>
</feature>
<dbReference type="GeneID" id="63844858"/>
<accession>A0A9P4GUT1</accession>
<dbReference type="GO" id="GO:0016301">
    <property type="term" value="F:kinase activity"/>
    <property type="evidence" value="ECO:0007669"/>
    <property type="project" value="UniProtKB-KW"/>
</dbReference>
<dbReference type="InterPro" id="IPR002575">
    <property type="entry name" value="Aminoglycoside_PTrfase"/>
</dbReference>
<dbReference type="Proteomes" id="UP000800039">
    <property type="component" value="Unassembled WGS sequence"/>
</dbReference>
<dbReference type="PANTHER" id="PTHR21310">
    <property type="entry name" value="AMINOGLYCOSIDE PHOSPHOTRANSFERASE-RELATED-RELATED"/>
    <property type="match status" value="1"/>
</dbReference>
<gene>
    <name evidence="2" type="ORF">K460DRAFT_269831</name>
</gene>
<evidence type="ECO:0000313" key="2">
    <source>
        <dbReference type="EMBL" id="KAF1852212.1"/>
    </source>
</evidence>
<evidence type="ECO:0000313" key="3">
    <source>
        <dbReference type="Proteomes" id="UP000800039"/>
    </source>
</evidence>
<dbReference type="Gene3D" id="3.90.1200.10">
    <property type="match status" value="1"/>
</dbReference>
<organism evidence="2 3">
    <name type="scientific">Cucurbitaria berberidis CBS 394.84</name>
    <dbReference type="NCBI Taxonomy" id="1168544"/>
    <lineage>
        <taxon>Eukaryota</taxon>
        <taxon>Fungi</taxon>
        <taxon>Dikarya</taxon>
        <taxon>Ascomycota</taxon>
        <taxon>Pezizomycotina</taxon>
        <taxon>Dothideomycetes</taxon>
        <taxon>Pleosporomycetidae</taxon>
        <taxon>Pleosporales</taxon>
        <taxon>Pleosporineae</taxon>
        <taxon>Cucurbitariaceae</taxon>
        <taxon>Cucurbitaria</taxon>
    </lineage>
</organism>
<dbReference type="InterPro" id="IPR051678">
    <property type="entry name" value="AGP_Transferase"/>
</dbReference>
<dbReference type="Pfam" id="PF01636">
    <property type="entry name" value="APH"/>
    <property type="match status" value="1"/>
</dbReference>
<dbReference type="SUPFAM" id="SSF56112">
    <property type="entry name" value="Protein kinase-like (PK-like)"/>
    <property type="match status" value="1"/>
</dbReference>
<dbReference type="RefSeq" id="XP_040794775.1">
    <property type="nucleotide sequence ID" value="XM_040927605.1"/>
</dbReference>
<sequence>MARVESLHNKSRLKSRALRLLTLAVTKLANQRCLSKLFTHASGAILYLNFCIKFGDCVTLAEANTLQFIANHTSIPVPRVYHAFTHHNQTYILMERIRGETIAKRWHSLSDSSKLLIFTQLKRMIEELRSIPCQTNGVSNLDGGPIHDYRLHPSSCGPFDTLSDFHLALRNNVTLPSLQAQNHNSPNPAAILDVKKLVAFHESVIRSPVFTHGDLSSFNILVRNDEVVGIIDWDTAGWLPYYWEYTTAWHANPQNLFWQNEVGNFLDPQEEELSMEKLRRAYFGDI</sequence>
<keyword evidence="3" id="KW-1185">Reference proteome</keyword>
<proteinExistence type="predicted"/>
<dbReference type="EMBL" id="ML976614">
    <property type="protein sequence ID" value="KAF1852212.1"/>
    <property type="molecule type" value="Genomic_DNA"/>
</dbReference>